<dbReference type="InterPro" id="IPR052016">
    <property type="entry name" value="Bact_Sigma-Reg"/>
</dbReference>
<dbReference type="SMART" id="SM00331">
    <property type="entry name" value="PP2C_SIG"/>
    <property type="match status" value="1"/>
</dbReference>
<dbReference type="InterPro" id="IPR001932">
    <property type="entry name" value="PPM-type_phosphatase-like_dom"/>
</dbReference>
<dbReference type="InterPro" id="IPR036457">
    <property type="entry name" value="PPM-type-like_dom_sf"/>
</dbReference>
<dbReference type="Pfam" id="PF07228">
    <property type="entry name" value="SpoIIE"/>
    <property type="match status" value="1"/>
</dbReference>
<dbReference type="EMBL" id="JAULRT010000060">
    <property type="protein sequence ID" value="MDO3383060.1"/>
    <property type="molecule type" value="Genomic_DNA"/>
</dbReference>
<evidence type="ECO:0000256" key="3">
    <source>
        <dbReference type="SAM" id="Phobius"/>
    </source>
</evidence>
<dbReference type="CDD" id="cd06225">
    <property type="entry name" value="HAMP"/>
    <property type="match status" value="1"/>
</dbReference>
<feature type="coiled-coil region" evidence="2">
    <location>
        <begin position="392"/>
        <end position="419"/>
    </location>
</feature>
<keyword evidence="6" id="KW-1185">Reference proteome</keyword>
<dbReference type="Proteomes" id="UP001168380">
    <property type="component" value="Unassembled WGS sequence"/>
</dbReference>
<comment type="caution">
    <text evidence="5">The sequence shown here is derived from an EMBL/GenBank/DDBJ whole genome shotgun (WGS) entry which is preliminary data.</text>
</comment>
<organism evidence="5 6">
    <name type="scientific">Gilvimarinus algae</name>
    <dbReference type="NCBI Taxonomy" id="3058037"/>
    <lineage>
        <taxon>Bacteria</taxon>
        <taxon>Pseudomonadati</taxon>
        <taxon>Pseudomonadota</taxon>
        <taxon>Gammaproteobacteria</taxon>
        <taxon>Cellvibrionales</taxon>
        <taxon>Cellvibrionaceae</taxon>
        <taxon>Gilvimarinus</taxon>
    </lineage>
</organism>
<dbReference type="PROSITE" id="PS50885">
    <property type="entry name" value="HAMP"/>
    <property type="match status" value="1"/>
</dbReference>
<dbReference type="Pfam" id="PF00672">
    <property type="entry name" value="HAMP"/>
    <property type="match status" value="1"/>
</dbReference>
<keyword evidence="3" id="KW-0472">Membrane</keyword>
<evidence type="ECO:0000256" key="2">
    <source>
        <dbReference type="SAM" id="Coils"/>
    </source>
</evidence>
<sequence>MSIRSKIALASLVAVTLVWTVLAALSYTATGILLDVTSRALFSAATNEISLQIESSYQPVQNTTVLLADSRLVAATDLNERLESLPLLVGMLQQHHEALAIQVGYDNGDYFIVRKLLEPTLRERLGAPPEAGYTVDHFRGDRASEPLRSFYSNALARLGEMPLTGDGYDPRVRPWYRDAQASHSVTTTAPYVFYFMREIGVTIGKRSADGRAVVATDLALNSISRYLSRQRVTPGTEVLLRGGNGIIAWSGDDVLLETGDELRQRRLSDFDRPLFKALSAGQSLPGWLIHREPIAFAGAEALELVIAVPEHELMAEFSGIRRQVLLYAFVLLIPLVPFAWWLASRLTRSIRELHAAVEAVDRESFELTLPPVRGNDEVGALNLALGAMSDALRHYIADLEVATQARQKLESELDIARRIQMDLVPGGGELAASIGRDQLYACLRPARAVGGDLYEMQALDDGRYFLAVGDVSDKGMPAALFMSRAVALAKMLAPAAGSAAALLEALNTELVKGNESCMFITLFCGFYEPETGTLQFSCAGHNPPVYIGDDGPQLLELDSGTALGVFEGVIYHDQQMTLASGEELCVYTDGITEAFNTRREEFSEQRLLGVLSSAESEQGSARGHGESILQAVTAFAAGAAQSDDITLMILRRH</sequence>
<evidence type="ECO:0000313" key="5">
    <source>
        <dbReference type="EMBL" id="MDO3383060.1"/>
    </source>
</evidence>
<dbReference type="PANTHER" id="PTHR43156:SF2">
    <property type="entry name" value="STAGE II SPORULATION PROTEIN E"/>
    <property type="match status" value="1"/>
</dbReference>
<evidence type="ECO:0000256" key="1">
    <source>
        <dbReference type="ARBA" id="ARBA00022801"/>
    </source>
</evidence>
<keyword evidence="2" id="KW-0175">Coiled coil</keyword>
<reference evidence="5" key="1">
    <citation type="submission" date="2023-07" db="EMBL/GenBank/DDBJ databases">
        <title>Gilvimarinus algae sp. nov., isolated from the surface of Kelp.</title>
        <authorList>
            <person name="Sun Y.Y."/>
            <person name="Gong Y."/>
            <person name="Du Z.J."/>
        </authorList>
    </citation>
    <scope>NUCLEOTIDE SEQUENCE</scope>
    <source>
        <strain evidence="5">SDUM040014</strain>
    </source>
</reference>
<accession>A0ABT8TG49</accession>
<dbReference type="Gene3D" id="6.10.340.10">
    <property type="match status" value="1"/>
</dbReference>
<evidence type="ECO:0000259" key="4">
    <source>
        <dbReference type="PROSITE" id="PS50885"/>
    </source>
</evidence>
<protein>
    <submittedName>
        <fullName evidence="5">SpoIIE family protein phosphatase</fullName>
    </submittedName>
</protein>
<dbReference type="RefSeq" id="WP_302713755.1">
    <property type="nucleotide sequence ID" value="NZ_JAULRT010000060.1"/>
</dbReference>
<dbReference type="SUPFAM" id="SSF81606">
    <property type="entry name" value="PP2C-like"/>
    <property type="match status" value="1"/>
</dbReference>
<proteinExistence type="predicted"/>
<dbReference type="Gene3D" id="3.30.450.20">
    <property type="entry name" value="PAS domain"/>
    <property type="match status" value="1"/>
</dbReference>
<dbReference type="SUPFAM" id="SSF158472">
    <property type="entry name" value="HAMP domain-like"/>
    <property type="match status" value="1"/>
</dbReference>
<name>A0ABT8TG49_9GAMM</name>
<dbReference type="InterPro" id="IPR003660">
    <property type="entry name" value="HAMP_dom"/>
</dbReference>
<feature type="transmembrane region" description="Helical" evidence="3">
    <location>
        <begin position="324"/>
        <end position="343"/>
    </location>
</feature>
<dbReference type="SMART" id="SM00304">
    <property type="entry name" value="HAMP"/>
    <property type="match status" value="1"/>
</dbReference>
<keyword evidence="1" id="KW-0378">Hydrolase</keyword>
<dbReference type="Gene3D" id="3.60.40.10">
    <property type="entry name" value="PPM-type phosphatase domain"/>
    <property type="match status" value="1"/>
</dbReference>
<evidence type="ECO:0000313" key="6">
    <source>
        <dbReference type="Proteomes" id="UP001168380"/>
    </source>
</evidence>
<keyword evidence="3" id="KW-0812">Transmembrane</keyword>
<feature type="domain" description="HAMP" evidence="4">
    <location>
        <begin position="344"/>
        <end position="397"/>
    </location>
</feature>
<gene>
    <name evidence="5" type="ORF">QWI16_12850</name>
</gene>
<dbReference type="PANTHER" id="PTHR43156">
    <property type="entry name" value="STAGE II SPORULATION PROTEIN E-RELATED"/>
    <property type="match status" value="1"/>
</dbReference>
<keyword evidence="3" id="KW-1133">Transmembrane helix</keyword>